<organism evidence="8 9">
    <name type="scientific">Streptomyces smyrnaeus</name>
    <dbReference type="NCBI Taxonomy" id="1387713"/>
    <lineage>
        <taxon>Bacteria</taxon>
        <taxon>Bacillati</taxon>
        <taxon>Actinomycetota</taxon>
        <taxon>Actinomycetes</taxon>
        <taxon>Kitasatosporales</taxon>
        <taxon>Streptomycetaceae</taxon>
        <taxon>Streptomyces</taxon>
    </lineage>
</organism>
<dbReference type="CDD" id="cd08998">
    <property type="entry name" value="GH43_Arb43a-like"/>
    <property type="match status" value="1"/>
</dbReference>
<evidence type="ECO:0000256" key="5">
    <source>
        <dbReference type="PIRNR" id="PIRNR026534"/>
    </source>
</evidence>
<feature type="signal peptide" evidence="7">
    <location>
        <begin position="1"/>
        <end position="28"/>
    </location>
</feature>
<gene>
    <name evidence="8" type="ORF">JW613_00050</name>
</gene>
<keyword evidence="3 5" id="KW-0378">Hydrolase</keyword>
<evidence type="ECO:0000256" key="2">
    <source>
        <dbReference type="ARBA" id="ARBA00009865"/>
    </source>
</evidence>
<dbReference type="Proteomes" id="UP000721954">
    <property type="component" value="Unassembled WGS sequence"/>
</dbReference>
<dbReference type="InterPro" id="IPR006710">
    <property type="entry name" value="Glyco_hydro_43"/>
</dbReference>
<dbReference type="Gene3D" id="2.115.10.20">
    <property type="entry name" value="Glycosyl hydrolase domain, family 43"/>
    <property type="match status" value="1"/>
</dbReference>
<dbReference type="InterPro" id="IPR023296">
    <property type="entry name" value="Glyco_hydro_beta-prop_sf"/>
</dbReference>
<reference evidence="8 9" key="1">
    <citation type="submission" date="2021-02" db="EMBL/GenBank/DDBJ databases">
        <title>Streptomyces spirodelae sp. nov., isolated from duckweed.</title>
        <authorList>
            <person name="Saimee Y."/>
            <person name="Duangmal K."/>
        </authorList>
    </citation>
    <scope>NUCLEOTIDE SEQUENCE [LARGE SCALE GENOMIC DNA]</scope>
    <source>
        <strain evidence="8 9">DSM 42105</strain>
    </source>
</reference>
<evidence type="ECO:0000256" key="1">
    <source>
        <dbReference type="ARBA" id="ARBA00004834"/>
    </source>
</evidence>
<proteinExistence type="inferred from homology"/>
<evidence type="ECO:0000313" key="8">
    <source>
        <dbReference type="EMBL" id="MBO8196712.1"/>
    </source>
</evidence>
<dbReference type="PANTHER" id="PTHR43301:SF3">
    <property type="entry name" value="ARABINAN ENDO-1,5-ALPHA-L-ARABINOSIDASE A-RELATED"/>
    <property type="match status" value="1"/>
</dbReference>
<keyword evidence="7" id="KW-0732">Signal</keyword>
<keyword evidence="4 5" id="KW-0326">Glycosidase</keyword>
<dbReference type="SUPFAM" id="SSF75005">
    <property type="entry name" value="Arabinanase/levansucrase/invertase"/>
    <property type="match status" value="1"/>
</dbReference>
<comment type="caution">
    <text evidence="8">The sequence shown here is derived from an EMBL/GenBank/DDBJ whole genome shotgun (WGS) entry which is preliminary data.</text>
</comment>
<feature type="chain" id="PRO_5046425071" evidence="7">
    <location>
        <begin position="29"/>
        <end position="324"/>
    </location>
</feature>
<dbReference type="InterPro" id="IPR050727">
    <property type="entry name" value="GH43_arabinanases"/>
</dbReference>
<comment type="similarity">
    <text evidence="2 5">Belongs to the glycosyl hydrolase 43 family.</text>
</comment>
<sequence length="324" mass="35238">MSRTLRRSSLLALPAAVMLTLMPSSASAYPSPGRVTGDVGVHDPTMLRAPDGRYLLHSTHGYLEFRTSTDRVAFERNGNAFSSPPGWWSRYSPENDPWAPDLSYHGGRYLMYYAVSRFRSNTSAIGLATSTTGMPGSWKDQGIVYSSTSSSDYNAIDPDLFVDGDGKWWLAFGSHWSGIKMIRLDPRTGKQHEGDTTRHSLASRSTGARAVEGPTVVKRNGYYYLFASYDTCCSGTASTYKIKVGRATSPVGPYYDRDGVAMNNNGGTVVMASQGSVIGPGGQDIMRDGGEDLLVYHYYDGNDGGAPKLGINLLKWSGGWPLAY</sequence>
<feature type="compositionally biased region" description="Basic and acidic residues" evidence="6">
    <location>
        <begin position="188"/>
        <end position="198"/>
    </location>
</feature>
<dbReference type="RefSeq" id="WP_209208612.1">
    <property type="nucleotide sequence ID" value="NZ_JAFFZM010000001.1"/>
</dbReference>
<dbReference type="PIRSF" id="PIRSF026534">
    <property type="entry name" value="Endo_alpha-L-arabinosidase"/>
    <property type="match status" value="1"/>
</dbReference>
<evidence type="ECO:0000256" key="3">
    <source>
        <dbReference type="ARBA" id="ARBA00022801"/>
    </source>
</evidence>
<keyword evidence="9" id="KW-1185">Reference proteome</keyword>
<evidence type="ECO:0000256" key="7">
    <source>
        <dbReference type="SAM" id="SignalP"/>
    </source>
</evidence>
<accession>A0ABS3XMS1</accession>
<dbReference type="EMBL" id="JAFFZM010000001">
    <property type="protein sequence ID" value="MBO8196712.1"/>
    <property type="molecule type" value="Genomic_DNA"/>
</dbReference>
<dbReference type="PANTHER" id="PTHR43301">
    <property type="entry name" value="ARABINAN ENDO-1,5-ALPHA-L-ARABINOSIDASE"/>
    <property type="match status" value="1"/>
</dbReference>
<protein>
    <submittedName>
        <fullName evidence="8">Arabinan endo-1,5-alpha-L-arabinosidase</fullName>
    </submittedName>
</protein>
<feature type="region of interest" description="Disordered" evidence="6">
    <location>
        <begin position="188"/>
        <end position="207"/>
    </location>
</feature>
<dbReference type="Pfam" id="PF04616">
    <property type="entry name" value="Glyco_hydro_43"/>
    <property type="match status" value="1"/>
</dbReference>
<name>A0ABS3XMS1_9ACTN</name>
<dbReference type="InterPro" id="IPR016840">
    <property type="entry name" value="Glyco_hydro_43_endo_a_Ara-ase"/>
</dbReference>
<comment type="pathway">
    <text evidence="1 5">Glycan metabolism; L-arabinan degradation.</text>
</comment>
<evidence type="ECO:0000256" key="6">
    <source>
        <dbReference type="SAM" id="MobiDB-lite"/>
    </source>
</evidence>
<evidence type="ECO:0000256" key="4">
    <source>
        <dbReference type="ARBA" id="ARBA00023295"/>
    </source>
</evidence>
<evidence type="ECO:0000313" key="9">
    <source>
        <dbReference type="Proteomes" id="UP000721954"/>
    </source>
</evidence>
<dbReference type="GeneID" id="96256973"/>